<dbReference type="InterPro" id="IPR043993">
    <property type="entry name" value="T4SS_pilin"/>
</dbReference>
<evidence type="ECO:0000313" key="3">
    <source>
        <dbReference type="Proteomes" id="UP000178109"/>
    </source>
</evidence>
<dbReference type="Pfam" id="PF18895">
    <property type="entry name" value="T4SS_pilin"/>
    <property type="match status" value="1"/>
</dbReference>
<evidence type="ECO:0000256" key="1">
    <source>
        <dbReference type="SAM" id="Phobius"/>
    </source>
</evidence>
<feature type="transmembrane region" description="Helical" evidence="1">
    <location>
        <begin position="55"/>
        <end position="77"/>
    </location>
</feature>
<feature type="transmembrane region" description="Helical" evidence="1">
    <location>
        <begin position="98"/>
        <end position="120"/>
    </location>
</feature>
<protein>
    <submittedName>
        <fullName evidence="2">Uncharacterized protein</fullName>
    </submittedName>
</protein>
<keyword evidence="1" id="KW-0472">Membrane</keyword>
<dbReference type="STRING" id="1798553.A3H70_04920"/>
<dbReference type="Proteomes" id="UP000178109">
    <property type="component" value="Unassembled WGS sequence"/>
</dbReference>
<dbReference type="EMBL" id="MHKO01000036">
    <property type="protein sequence ID" value="OGY91819.1"/>
    <property type="molecule type" value="Genomic_DNA"/>
</dbReference>
<gene>
    <name evidence="2" type="ORF">A3H70_04920</name>
</gene>
<proteinExistence type="predicted"/>
<keyword evidence="1" id="KW-0812">Transmembrane</keyword>
<reference evidence="2 3" key="1">
    <citation type="journal article" date="2016" name="Nat. Commun.">
        <title>Thousands of microbial genomes shed light on interconnected biogeochemical processes in an aquifer system.</title>
        <authorList>
            <person name="Anantharaman K."/>
            <person name="Brown C.T."/>
            <person name="Hug L.A."/>
            <person name="Sharon I."/>
            <person name="Castelle C.J."/>
            <person name="Probst A.J."/>
            <person name="Thomas B.C."/>
            <person name="Singh A."/>
            <person name="Wilkins M.J."/>
            <person name="Karaoz U."/>
            <person name="Brodie E.L."/>
            <person name="Williams K.H."/>
            <person name="Hubbard S.S."/>
            <person name="Banfield J.F."/>
        </authorList>
    </citation>
    <scope>NUCLEOTIDE SEQUENCE [LARGE SCALE GENOMIC DNA]</scope>
</reference>
<sequence length="131" mass="14207">MPIKKHVLAFFPLLLLSLTLAWPAITLAYDPSASDYGLKEIRDIKVGQGSDLKEIIANIINIALGFLGVLAVIFILYGGFLWMTAAGNEEQVGKARKMIVQAVVGLAVIFAAYIIANFVISQLKEATDVRS</sequence>
<dbReference type="AlphaFoldDB" id="A0A1G2BTB2"/>
<dbReference type="Gene3D" id="1.20.1070.10">
    <property type="entry name" value="Rhodopsin 7-helix transmembrane proteins"/>
    <property type="match status" value="1"/>
</dbReference>
<accession>A0A1G2BTB2</accession>
<organism evidence="2 3">
    <name type="scientific">Candidatus Komeilibacteria bacterium RIFCSPLOWO2_02_FULL_48_11</name>
    <dbReference type="NCBI Taxonomy" id="1798553"/>
    <lineage>
        <taxon>Bacteria</taxon>
        <taxon>Candidatus Komeiliibacteriota</taxon>
    </lineage>
</organism>
<name>A0A1G2BTB2_9BACT</name>
<keyword evidence="1" id="KW-1133">Transmembrane helix</keyword>
<comment type="caution">
    <text evidence="2">The sequence shown here is derived from an EMBL/GenBank/DDBJ whole genome shotgun (WGS) entry which is preliminary data.</text>
</comment>
<evidence type="ECO:0000313" key="2">
    <source>
        <dbReference type="EMBL" id="OGY91819.1"/>
    </source>
</evidence>